<sequence>MSEEVNGNAAEGYTTPTKEAASQRSYSEPLPLPPSDEIDQEVLRAVQQSQDPNLDVLLPKLGARMSSGVGMGGGTSPSAVGGSEVPGGTKKDSTDQGRSGEGTFEELQAKTAGQLSVRDLHTDENSPADIALKAASTKKGRQKGLSTGASTVGTREKGEAADDDDADMMPEGNEITEEHAQYALSYGMMLGIRVTQGRRKIGECEEHLHQEPSTEEYEKVTKMNFPPEGSNHPPNITPPHRLEHAFKFKDYSPDVFRKIRRHFGIGDADYMLSLCGDFNYIEFQANSKSGQFFFYSHDGRYMIKTQTKEEGKFLRKLLPSYYEHLKNNNSSLMTRFYGMHRVKMKHINKKMRFVVMASVFHTPLPIHKMFDLKGSTVGREATPEERERNAVMKDNDLTMDNVVMKLGRNRDVFINTLREDSLWLAKHNIMDYSLLLGIHYDDHQKDERHAYRTASVQLTDKEIDRQLQMLNDGGIRVYSEEIEELGEGEGDEGAANGEGGETPEQLEFVHKARRAKRGSNAISAAQDRRFSEASGLANNVFAKDKGGIREMNDHGAEGDEVYFLGIIDILQQYNKRKAAENFIKGFKFDRKLISAVHPNWYAERFVQFMSKNSK</sequence>
<keyword evidence="1" id="KW-0418">Kinase</keyword>
<reference evidence="5" key="1">
    <citation type="journal article" date="2023" name="Commun. Biol.">
        <title>Genome analysis of Parmales, the sister group of diatoms, reveals the evolutionary specialization of diatoms from phago-mixotrophs to photoautotrophs.</title>
        <authorList>
            <person name="Ban H."/>
            <person name="Sato S."/>
            <person name="Yoshikawa S."/>
            <person name="Yamada K."/>
            <person name="Nakamura Y."/>
            <person name="Ichinomiya M."/>
            <person name="Sato N."/>
            <person name="Blanc-Mathieu R."/>
            <person name="Endo H."/>
            <person name="Kuwata A."/>
            <person name="Ogata H."/>
        </authorList>
    </citation>
    <scope>NUCLEOTIDE SEQUENCE [LARGE SCALE GENOMIC DNA]</scope>
</reference>
<dbReference type="GO" id="GO:0046854">
    <property type="term" value="P:phosphatidylinositol phosphate biosynthetic process"/>
    <property type="evidence" value="ECO:0007669"/>
    <property type="project" value="TreeGrafter"/>
</dbReference>
<dbReference type="Proteomes" id="UP001165065">
    <property type="component" value="Unassembled WGS sequence"/>
</dbReference>
<proteinExistence type="predicted"/>
<keyword evidence="1" id="KW-0547">Nucleotide-binding</keyword>
<evidence type="ECO:0000256" key="1">
    <source>
        <dbReference type="PROSITE-ProRule" id="PRU00781"/>
    </source>
</evidence>
<dbReference type="GO" id="GO:0016308">
    <property type="term" value="F:1-phosphatidylinositol-4-phosphate 5-kinase activity"/>
    <property type="evidence" value="ECO:0007669"/>
    <property type="project" value="TreeGrafter"/>
</dbReference>
<feature type="region of interest" description="Disordered" evidence="2">
    <location>
        <begin position="1"/>
        <end position="167"/>
    </location>
</feature>
<dbReference type="InterPro" id="IPR002498">
    <property type="entry name" value="PInositol-4-P-4/5-kinase_core"/>
</dbReference>
<evidence type="ECO:0000259" key="3">
    <source>
        <dbReference type="PROSITE" id="PS51455"/>
    </source>
</evidence>
<protein>
    <recommendedName>
        <fullName evidence="3">PIPK domain-containing protein</fullName>
    </recommendedName>
</protein>
<comment type="caution">
    <text evidence="4">The sequence shown here is derived from an EMBL/GenBank/DDBJ whole genome shotgun (WGS) entry which is preliminary data.</text>
</comment>
<dbReference type="InterPro" id="IPR027483">
    <property type="entry name" value="PInositol-4-P-4/5-kinase_C_sf"/>
</dbReference>
<dbReference type="Pfam" id="PF01504">
    <property type="entry name" value="PIP5K"/>
    <property type="match status" value="1"/>
</dbReference>
<evidence type="ECO:0000256" key="2">
    <source>
        <dbReference type="SAM" id="MobiDB-lite"/>
    </source>
</evidence>
<keyword evidence="5" id="KW-1185">Reference proteome</keyword>
<gene>
    <name evidence="4" type="ORF">TrCOL_g5944</name>
</gene>
<dbReference type="OrthoDB" id="2129491at2759"/>
<accession>A0A9W7LDF4</accession>
<dbReference type="InterPro" id="IPR027484">
    <property type="entry name" value="PInositol-4-P-5-kinase_N"/>
</dbReference>
<organism evidence="4 5">
    <name type="scientific">Triparma columacea</name>
    <dbReference type="NCBI Taxonomy" id="722753"/>
    <lineage>
        <taxon>Eukaryota</taxon>
        <taxon>Sar</taxon>
        <taxon>Stramenopiles</taxon>
        <taxon>Ochrophyta</taxon>
        <taxon>Bolidophyceae</taxon>
        <taxon>Parmales</taxon>
        <taxon>Triparmaceae</taxon>
        <taxon>Triparma</taxon>
    </lineage>
</organism>
<evidence type="ECO:0000313" key="4">
    <source>
        <dbReference type="EMBL" id="GMI45597.1"/>
    </source>
</evidence>
<dbReference type="GO" id="GO:0005524">
    <property type="term" value="F:ATP binding"/>
    <property type="evidence" value="ECO:0007669"/>
    <property type="project" value="UniProtKB-UniRule"/>
</dbReference>
<dbReference type="AlphaFoldDB" id="A0A9W7LDF4"/>
<feature type="compositionally biased region" description="Polar residues" evidence="2">
    <location>
        <begin position="144"/>
        <end position="153"/>
    </location>
</feature>
<dbReference type="EMBL" id="BRYA01000257">
    <property type="protein sequence ID" value="GMI45597.1"/>
    <property type="molecule type" value="Genomic_DNA"/>
</dbReference>
<keyword evidence="1" id="KW-0067">ATP-binding</keyword>
<dbReference type="SUPFAM" id="SSF56104">
    <property type="entry name" value="SAICAR synthase-like"/>
    <property type="match status" value="1"/>
</dbReference>
<dbReference type="Gene3D" id="3.30.800.10">
    <property type="entry name" value="Phosphatidylinositol Phosphate Kinase II Beta"/>
    <property type="match status" value="1"/>
</dbReference>
<dbReference type="PROSITE" id="PS51455">
    <property type="entry name" value="PIPK"/>
    <property type="match status" value="1"/>
</dbReference>
<name>A0A9W7LDF4_9STRA</name>
<dbReference type="Gene3D" id="3.30.810.10">
    <property type="entry name" value="2-Layer Sandwich"/>
    <property type="match status" value="1"/>
</dbReference>
<dbReference type="GO" id="GO:0005886">
    <property type="term" value="C:plasma membrane"/>
    <property type="evidence" value="ECO:0007669"/>
    <property type="project" value="TreeGrafter"/>
</dbReference>
<dbReference type="SMART" id="SM00330">
    <property type="entry name" value="PIPKc"/>
    <property type="match status" value="1"/>
</dbReference>
<keyword evidence="1" id="KW-0808">Transferase</keyword>
<dbReference type="PANTHER" id="PTHR23086:SF8">
    <property type="entry name" value="PHOSPHATIDYLINOSITOL 5-PHOSPHATE 4-KINASE, ISOFORM A"/>
    <property type="match status" value="1"/>
</dbReference>
<feature type="domain" description="PIPK" evidence="3">
    <location>
        <begin position="180"/>
        <end position="613"/>
    </location>
</feature>
<feature type="compositionally biased region" description="Polar residues" evidence="2">
    <location>
        <begin position="14"/>
        <end position="26"/>
    </location>
</feature>
<dbReference type="InterPro" id="IPR023610">
    <property type="entry name" value="PInositol-4/5-P-5/4-kinase"/>
</dbReference>
<evidence type="ECO:0000313" key="5">
    <source>
        <dbReference type="Proteomes" id="UP001165065"/>
    </source>
</evidence>
<dbReference type="PANTHER" id="PTHR23086">
    <property type="entry name" value="PHOSPHATIDYLINOSITOL-4-PHOSPHATE 5-KINASE"/>
    <property type="match status" value="1"/>
</dbReference>